<gene>
    <name evidence="1" type="ORF">Cgig2_009221</name>
</gene>
<dbReference type="AlphaFoldDB" id="A0A9Q1GHP8"/>
<dbReference type="Proteomes" id="UP001153076">
    <property type="component" value="Unassembled WGS sequence"/>
</dbReference>
<dbReference type="OrthoDB" id="1742140at2759"/>
<reference evidence="1" key="1">
    <citation type="submission" date="2022-04" db="EMBL/GenBank/DDBJ databases">
        <title>Carnegiea gigantea Genome sequencing and assembly v2.</title>
        <authorList>
            <person name="Copetti D."/>
            <person name="Sanderson M.J."/>
            <person name="Burquez A."/>
            <person name="Wojciechowski M.F."/>
        </authorList>
    </citation>
    <scope>NUCLEOTIDE SEQUENCE</scope>
    <source>
        <strain evidence="1">SGP5-SGP5p</strain>
        <tissue evidence="1">Aerial part</tissue>
    </source>
</reference>
<organism evidence="1 2">
    <name type="scientific">Carnegiea gigantea</name>
    <dbReference type="NCBI Taxonomy" id="171969"/>
    <lineage>
        <taxon>Eukaryota</taxon>
        <taxon>Viridiplantae</taxon>
        <taxon>Streptophyta</taxon>
        <taxon>Embryophyta</taxon>
        <taxon>Tracheophyta</taxon>
        <taxon>Spermatophyta</taxon>
        <taxon>Magnoliopsida</taxon>
        <taxon>eudicotyledons</taxon>
        <taxon>Gunneridae</taxon>
        <taxon>Pentapetalae</taxon>
        <taxon>Caryophyllales</taxon>
        <taxon>Cactineae</taxon>
        <taxon>Cactaceae</taxon>
        <taxon>Cactoideae</taxon>
        <taxon>Echinocereeae</taxon>
        <taxon>Carnegiea</taxon>
    </lineage>
</organism>
<proteinExistence type="predicted"/>
<evidence type="ECO:0000313" key="1">
    <source>
        <dbReference type="EMBL" id="KAJ8419310.1"/>
    </source>
</evidence>
<evidence type="ECO:0000313" key="2">
    <source>
        <dbReference type="Proteomes" id="UP001153076"/>
    </source>
</evidence>
<protein>
    <submittedName>
        <fullName evidence="1">Uncharacterized protein</fullName>
    </submittedName>
</protein>
<comment type="caution">
    <text evidence="1">The sequence shown here is derived from an EMBL/GenBank/DDBJ whole genome shotgun (WGS) entry which is preliminary data.</text>
</comment>
<dbReference type="EMBL" id="JAKOGI010005521">
    <property type="protein sequence ID" value="KAJ8419310.1"/>
    <property type="molecule type" value="Genomic_DNA"/>
</dbReference>
<keyword evidence="2" id="KW-1185">Reference proteome</keyword>
<sequence>MHSLSKIGSILGIPLKTDKYTKEKSMLRYARLLVEMQLEGQFLEYIEFANDKNVLIRQKVVCHSSALIAKCLAIYKRTVENRLLIGKDGELKHRYHPRNIINSQGMNSPNKQEDIKIFLQQHQAGLVRFLETKAHNIANVMGKIYSNWEWLHNATDTERGRIIISWHPRRYQFFLLHMHDQVIHGKAFQLSTNKWFEITFVYGRNVKDQKLPL</sequence>
<accession>A0A9Q1GHP8</accession>
<name>A0A9Q1GHP8_9CARY</name>